<proteinExistence type="predicted"/>
<comment type="caution">
    <text evidence="3">The sequence shown here is derived from an EMBL/GenBank/DDBJ whole genome shotgun (WGS) entry which is preliminary data.</text>
</comment>
<dbReference type="PANTHER" id="PTHR46211">
    <property type="entry name" value="GLYCEROPHOSPHORYL DIESTER PHOSPHODIESTERASE"/>
    <property type="match status" value="1"/>
</dbReference>
<evidence type="ECO:0000313" key="3">
    <source>
        <dbReference type="EMBL" id="TMI82455.1"/>
    </source>
</evidence>
<reference evidence="3 4" key="1">
    <citation type="journal article" date="2019" name="Nat. Microbiol.">
        <title>Mediterranean grassland soil C-N compound turnover is dependent on rainfall and depth, and is mediated by genomically divergent microorganisms.</title>
        <authorList>
            <person name="Diamond S."/>
            <person name="Andeer P.F."/>
            <person name="Li Z."/>
            <person name="Crits-Christoph A."/>
            <person name="Burstein D."/>
            <person name="Anantharaman K."/>
            <person name="Lane K.R."/>
            <person name="Thomas B.C."/>
            <person name="Pan C."/>
            <person name="Northen T.R."/>
            <person name="Banfield J.F."/>
        </authorList>
    </citation>
    <scope>NUCLEOTIDE SEQUENCE [LARGE SCALE GENOMIC DNA]</scope>
    <source>
        <strain evidence="3">NP_6</strain>
    </source>
</reference>
<gene>
    <name evidence="3" type="ORF">E6H03_05505</name>
</gene>
<dbReference type="Proteomes" id="UP000318093">
    <property type="component" value="Unassembled WGS sequence"/>
</dbReference>
<dbReference type="SUPFAM" id="SSF51695">
    <property type="entry name" value="PLC-like phosphodiesterases"/>
    <property type="match status" value="1"/>
</dbReference>
<evidence type="ECO:0000313" key="4">
    <source>
        <dbReference type="Proteomes" id="UP000318093"/>
    </source>
</evidence>
<dbReference type="AlphaFoldDB" id="A0A537JG04"/>
<dbReference type="GO" id="GO:0006629">
    <property type="term" value="P:lipid metabolic process"/>
    <property type="evidence" value="ECO:0007669"/>
    <property type="project" value="InterPro"/>
</dbReference>
<dbReference type="Gene3D" id="3.20.20.190">
    <property type="entry name" value="Phosphatidylinositol (PI) phosphodiesterase"/>
    <property type="match status" value="1"/>
</dbReference>
<feature type="domain" description="GP-PDE" evidence="2">
    <location>
        <begin position="13"/>
        <end position="247"/>
    </location>
</feature>
<dbReference type="Pfam" id="PF03009">
    <property type="entry name" value="GDPD"/>
    <property type="match status" value="1"/>
</dbReference>
<dbReference type="InterPro" id="IPR030395">
    <property type="entry name" value="GP_PDE_dom"/>
</dbReference>
<name>A0A537JG04_9BACT</name>
<dbReference type="PROSITE" id="PS51704">
    <property type="entry name" value="GP_PDE"/>
    <property type="match status" value="1"/>
</dbReference>
<dbReference type="EMBL" id="VBAN01000161">
    <property type="protein sequence ID" value="TMI82455.1"/>
    <property type="molecule type" value="Genomic_DNA"/>
</dbReference>
<protein>
    <submittedName>
        <fullName evidence="3">Glycerophosphodiester phosphodiesterase</fullName>
    </submittedName>
</protein>
<dbReference type="InterPro" id="IPR017946">
    <property type="entry name" value="PLC-like_Pdiesterase_TIM-brl"/>
</dbReference>
<sequence length="254" mass="27667">MPPELLRSRRGAPHVSAHRGASAVAPENTLAALDAAWRAGATLAEIDVQLTRDGHIVLMHDRTVDRTTTGRGHVKDLTLEALRALDAGGWFGPQFRGERVPTLREVLAWARGKLVLLVELKNFPFREMPLVDRTIELVDELGAEDGVVLGGFDHPVLRDIKRRRPRWPLEMMYTARLADPAGAARAAGASLVSLEPEFVLPEDIRLLHEAGVAALTTLERPEEAARLLSWGIDALESGDPAMVVAAIRAAKTDA</sequence>
<accession>A0A537JG04</accession>
<feature type="region of interest" description="Disordered" evidence="1">
    <location>
        <begin position="1"/>
        <end position="21"/>
    </location>
</feature>
<evidence type="ECO:0000259" key="2">
    <source>
        <dbReference type="PROSITE" id="PS51704"/>
    </source>
</evidence>
<organism evidence="3 4">
    <name type="scientific">Candidatus Segetimicrobium genomatis</name>
    <dbReference type="NCBI Taxonomy" id="2569760"/>
    <lineage>
        <taxon>Bacteria</taxon>
        <taxon>Bacillati</taxon>
        <taxon>Candidatus Sysuimicrobiota</taxon>
        <taxon>Candidatus Sysuimicrobiia</taxon>
        <taxon>Candidatus Sysuimicrobiales</taxon>
        <taxon>Candidatus Segetimicrobiaceae</taxon>
        <taxon>Candidatus Segetimicrobium</taxon>
    </lineage>
</organism>
<dbReference type="GO" id="GO:0008081">
    <property type="term" value="F:phosphoric diester hydrolase activity"/>
    <property type="evidence" value="ECO:0007669"/>
    <property type="project" value="InterPro"/>
</dbReference>
<evidence type="ECO:0000256" key="1">
    <source>
        <dbReference type="SAM" id="MobiDB-lite"/>
    </source>
</evidence>
<dbReference type="PANTHER" id="PTHR46211:SF14">
    <property type="entry name" value="GLYCEROPHOSPHODIESTER PHOSPHODIESTERASE"/>
    <property type="match status" value="1"/>
</dbReference>